<dbReference type="OrthoDB" id="239798at2759"/>
<evidence type="ECO:0000313" key="2">
    <source>
        <dbReference type="EMBL" id="RNF14692.1"/>
    </source>
</evidence>
<gene>
    <name evidence="2" type="ORF">Tco025E_05764</name>
</gene>
<feature type="region of interest" description="Disordered" evidence="1">
    <location>
        <begin position="1"/>
        <end position="22"/>
    </location>
</feature>
<comment type="caution">
    <text evidence="2">The sequence shown here is derived from an EMBL/GenBank/DDBJ whole genome shotgun (WGS) entry which is preliminary data.</text>
</comment>
<accession>A0A422PAG7</accession>
<dbReference type="GeneID" id="40319375"/>
<organism evidence="2 3">
    <name type="scientific">Trypanosoma conorhini</name>
    <dbReference type="NCBI Taxonomy" id="83891"/>
    <lineage>
        <taxon>Eukaryota</taxon>
        <taxon>Discoba</taxon>
        <taxon>Euglenozoa</taxon>
        <taxon>Kinetoplastea</taxon>
        <taxon>Metakinetoplastina</taxon>
        <taxon>Trypanosomatida</taxon>
        <taxon>Trypanosomatidae</taxon>
        <taxon>Trypanosoma</taxon>
    </lineage>
</organism>
<name>A0A422PAG7_9TRYP</name>
<sequence length="242" mass="26796">MRDGEEEEELLMHPGPFFSEGGRLTEEREVALWRPQGDSQWLNEESDCSQRSAMSCRSRTTNAVLQLGDPGAPTKQRCGKKYLCSDADETPISNSRPALYHNLDFLRDGSSVSFPCESSAPSHITPLEEAGESVDLANHLSHLVVAVSPIQKRLLFTGALDDAVEVPPVNEEAKGVGRGMRLLRRGKRFLEELDANRDAANSDSTSRAMTRESHRKFRRIDVGGGEGAGFGGRFYSRCQQER</sequence>
<dbReference type="Proteomes" id="UP000284403">
    <property type="component" value="Unassembled WGS sequence"/>
</dbReference>
<dbReference type="EMBL" id="MKKU01000354">
    <property type="protein sequence ID" value="RNF14692.1"/>
    <property type="molecule type" value="Genomic_DNA"/>
</dbReference>
<keyword evidence="3" id="KW-1185">Reference proteome</keyword>
<dbReference type="AlphaFoldDB" id="A0A422PAG7"/>
<proteinExistence type="predicted"/>
<evidence type="ECO:0000313" key="3">
    <source>
        <dbReference type="Proteomes" id="UP000284403"/>
    </source>
</evidence>
<protein>
    <submittedName>
        <fullName evidence="2">Putative kinesin</fullName>
    </submittedName>
</protein>
<reference evidence="2 3" key="1">
    <citation type="journal article" date="2018" name="BMC Genomics">
        <title>Genomic comparison of Trypanosoma conorhini and Trypanosoma rangeli to Trypanosoma cruzi strains of high and low virulence.</title>
        <authorList>
            <person name="Bradwell K.R."/>
            <person name="Koparde V.N."/>
            <person name="Matveyev A.V."/>
            <person name="Serrano M.G."/>
            <person name="Alves J.M."/>
            <person name="Parikh H."/>
            <person name="Huang B."/>
            <person name="Lee V."/>
            <person name="Espinosa-Alvarez O."/>
            <person name="Ortiz P.A."/>
            <person name="Costa-Martins A.G."/>
            <person name="Teixeira M.M."/>
            <person name="Buck G.A."/>
        </authorList>
    </citation>
    <scope>NUCLEOTIDE SEQUENCE [LARGE SCALE GENOMIC DNA]</scope>
    <source>
        <strain evidence="2 3">025E</strain>
    </source>
</reference>
<evidence type="ECO:0000256" key="1">
    <source>
        <dbReference type="SAM" id="MobiDB-lite"/>
    </source>
</evidence>
<dbReference type="RefSeq" id="XP_029227231.1">
    <property type="nucleotide sequence ID" value="XM_029372656.1"/>
</dbReference>